<dbReference type="OrthoDB" id="3171335at2"/>
<feature type="region of interest" description="Disordered" evidence="1">
    <location>
        <begin position="1"/>
        <end position="31"/>
    </location>
</feature>
<dbReference type="Gene3D" id="1.10.10.10">
    <property type="entry name" value="Winged helix-like DNA-binding domain superfamily/Winged helix DNA-binding domain"/>
    <property type="match status" value="1"/>
</dbReference>
<evidence type="ECO:0000256" key="1">
    <source>
        <dbReference type="SAM" id="MobiDB-lite"/>
    </source>
</evidence>
<dbReference type="RefSeq" id="WP_105943225.1">
    <property type="nucleotide sequence ID" value="NZ_CP027433.1"/>
</dbReference>
<dbReference type="EMBL" id="CP027433">
    <property type="protein sequence ID" value="AVM01519.1"/>
    <property type="molecule type" value="Genomic_DNA"/>
</dbReference>
<dbReference type="Proteomes" id="UP000239814">
    <property type="component" value="Chromosome"/>
</dbReference>
<keyword evidence="4" id="KW-1185">Reference proteome</keyword>
<dbReference type="GO" id="GO:0006355">
    <property type="term" value="P:regulation of DNA-templated transcription"/>
    <property type="evidence" value="ECO:0007669"/>
    <property type="project" value="InterPro"/>
</dbReference>
<organism evidence="3 4">
    <name type="scientific">Gordonia iterans</name>
    <dbReference type="NCBI Taxonomy" id="1004901"/>
    <lineage>
        <taxon>Bacteria</taxon>
        <taxon>Bacillati</taxon>
        <taxon>Actinomycetota</taxon>
        <taxon>Actinomycetes</taxon>
        <taxon>Mycobacteriales</taxon>
        <taxon>Gordoniaceae</taxon>
        <taxon>Gordonia</taxon>
    </lineage>
</organism>
<dbReference type="KEGG" id="git:C6V83_15965"/>
<feature type="domain" description="HTH luxR-type" evidence="2">
    <location>
        <begin position="50"/>
        <end position="107"/>
    </location>
</feature>
<dbReference type="InterPro" id="IPR036388">
    <property type="entry name" value="WH-like_DNA-bd_sf"/>
</dbReference>
<dbReference type="SUPFAM" id="SSF46894">
    <property type="entry name" value="C-terminal effector domain of the bipartite response regulators"/>
    <property type="match status" value="1"/>
</dbReference>
<dbReference type="InterPro" id="IPR000792">
    <property type="entry name" value="Tscrpt_reg_LuxR_C"/>
</dbReference>
<gene>
    <name evidence="3" type="ORF">C6V83_15965</name>
</gene>
<protein>
    <submittedName>
        <fullName evidence="3">LuxR family transcriptional regulator</fullName>
    </submittedName>
</protein>
<dbReference type="SMART" id="SM00421">
    <property type="entry name" value="HTH_LUXR"/>
    <property type="match status" value="1"/>
</dbReference>
<dbReference type="GO" id="GO:0003677">
    <property type="term" value="F:DNA binding"/>
    <property type="evidence" value="ECO:0007669"/>
    <property type="project" value="InterPro"/>
</dbReference>
<name>A0A2S0KIL4_9ACTN</name>
<evidence type="ECO:0000313" key="4">
    <source>
        <dbReference type="Proteomes" id="UP000239814"/>
    </source>
</evidence>
<dbReference type="Pfam" id="PF00196">
    <property type="entry name" value="GerE"/>
    <property type="match status" value="1"/>
</dbReference>
<proteinExistence type="predicted"/>
<reference evidence="3 4" key="1">
    <citation type="submission" date="2018-03" db="EMBL/GenBank/DDBJ databases">
        <title>Characteristics and genome of n-alkane degrading marine bacteria Gordonia iterans isolated from crude oil contaminated in Tae-an, South Korea.</title>
        <authorList>
            <person name="Lee S.-S."/>
            <person name="Kim H."/>
        </authorList>
    </citation>
    <scope>NUCLEOTIDE SEQUENCE [LARGE SCALE GENOMIC DNA]</scope>
    <source>
        <strain evidence="3 4">Co17</strain>
    </source>
</reference>
<dbReference type="AlphaFoldDB" id="A0A2S0KIL4"/>
<dbReference type="PRINTS" id="PR00038">
    <property type="entry name" value="HTHLUXR"/>
</dbReference>
<dbReference type="InterPro" id="IPR016032">
    <property type="entry name" value="Sig_transdc_resp-reg_C-effctor"/>
</dbReference>
<accession>A0A2S0KIL4</accession>
<evidence type="ECO:0000259" key="2">
    <source>
        <dbReference type="SMART" id="SM00421"/>
    </source>
</evidence>
<sequence length="123" mass="13053">MVADLVEAHSATVHARPVREHEGNGGGHGASGEVADIGAFRAGEGVRVVRPSLSRREVEVLMAWLASDSKDEAAASLFISASTVSTHISRIRNKYAAVGRPAPTKAHLLARALQDGYTTLPEW</sequence>
<evidence type="ECO:0000313" key="3">
    <source>
        <dbReference type="EMBL" id="AVM01519.1"/>
    </source>
</evidence>